<name>A0A6I4WEG8_9ACTN</name>
<evidence type="ECO:0000313" key="2">
    <source>
        <dbReference type="Proteomes" id="UP000431901"/>
    </source>
</evidence>
<dbReference type="OrthoDB" id="10007766at2"/>
<dbReference type="AlphaFoldDB" id="A0A6I4WEG8"/>
<reference evidence="1 2" key="1">
    <citation type="submission" date="2019-12" db="EMBL/GenBank/DDBJ databases">
        <title>Nocardia macrotermitis sp. nov. and Nocardia aurantia sp. nov., isolated from the gut of the fungus growing-termite Macrotermes natalensis.</title>
        <authorList>
            <person name="Christine B."/>
            <person name="Rene B."/>
        </authorList>
    </citation>
    <scope>NUCLEOTIDE SEQUENCE [LARGE SCALE GENOMIC DNA]</scope>
    <source>
        <strain evidence="1 2">DSM 102126</strain>
    </source>
</reference>
<protein>
    <submittedName>
        <fullName evidence="1">Uncharacterized protein</fullName>
    </submittedName>
</protein>
<keyword evidence="2" id="KW-1185">Reference proteome</keyword>
<proteinExistence type="predicted"/>
<dbReference type="Proteomes" id="UP000431901">
    <property type="component" value="Unassembled WGS sequence"/>
</dbReference>
<dbReference type="RefSeq" id="WP_161103485.1">
    <property type="nucleotide sequence ID" value="NZ_JBHLYI010000010.1"/>
</dbReference>
<comment type="caution">
    <text evidence="1">The sequence shown here is derived from an EMBL/GenBank/DDBJ whole genome shotgun (WGS) entry which is preliminary data.</text>
</comment>
<evidence type="ECO:0000313" key="1">
    <source>
        <dbReference type="EMBL" id="MXQ65384.1"/>
    </source>
</evidence>
<organism evidence="1 2">
    <name type="scientific">Actinomadura rayongensis</name>
    <dbReference type="NCBI Taxonomy" id="1429076"/>
    <lineage>
        <taxon>Bacteria</taxon>
        <taxon>Bacillati</taxon>
        <taxon>Actinomycetota</taxon>
        <taxon>Actinomycetes</taxon>
        <taxon>Streptosporangiales</taxon>
        <taxon>Thermomonosporaceae</taxon>
        <taxon>Actinomadura</taxon>
    </lineage>
</organism>
<accession>A0A6I4WEG8</accession>
<dbReference type="EMBL" id="WUTW01000002">
    <property type="protein sequence ID" value="MXQ65384.1"/>
    <property type="molecule type" value="Genomic_DNA"/>
</dbReference>
<sequence length="127" mass="13272">MPAPLVLNSITRADLIALFARLAADPAREARFLDDPAAVLAAELGWDRAQRTSTGNARFVAALRSPGRRADLRTADVPEATTVHSVTTGSTSRISSSTGITATFSTRGVDCGDGPRIDPAGLRLGAR</sequence>
<gene>
    <name evidence="1" type="ORF">GQ466_15205</name>
</gene>